<sequence>MANWYIYNGVGDPFSPNSYRVSGVKPACVNGSCKICAIYLNETGMVPSTIDDNVLVYMVNALASQTSQPGGGAKRFVYVKNC</sequence>
<keyword evidence="2" id="KW-1185">Reference proteome</keyword>
<gene>
    <name evidence="1" type="ORF">BFS30_02110</name>
</gene>
<protein>
    <submittedName>
        <fullName evidence="1">Uncharacterized protein</fullName>
    </submittedName>
</protein>
<name>A0A1D7QBW9_9SPHI</name>
<evidence type="ECO:0000313" key="2">
    <source>
        <dbReference type="Proteomes" id="UP000094313"/>
    </source>
</evidence>
<organism evidence="1 2">
    <name type="scientific">Pedobacter steynii</name>
    <dbReference type="NCBI Taxonomy" id="430522"/>
    <lineage>
        <taxon>Bacteria</taxon>
        <taxon>Pseudomonadati</taxon>
        <taxon>Bacteroidota</taxon>
        <taxon>Sphingobacteriia</taxon>
        <taxon>Sphingobacteriales</taxon>
        <taxon>Sphingobacteriaceae</taxon>
        <taxon>Pedobacter</taxon>
    </lineage>
</organism>
<dbReference type="Proteomes" id="UP000094313">
    <property type="component" value="Chromosome"/>
</dbReference>
<dbReference type="EMBL" id="CP017141">
    <property type="protein sequence ID" value="AOM76064.1"/>
    <property type="molecule type" value="Genomic_DNA"/>
</dbReference>
<proteinExistence type="predicted"/>
<evidence type="ECO:0000313" key="1">
    <source>
        <dbReference type="EMBL" id="AOM76064.1"/>
    </source>
</evidence>
<dbReference type="AlphaFoldDB" id="A0A1D7QBW9"/>
<reference evidence="1 2" key="1">
    <citation type="submission" date="2016-08" db="EMBL/GenBank/DDBJ databases">
        <authorList>
            <person name="Seilhamer J.J."/>
        </authorList>
    </citation>
    <scope>NUCLEOTIDE SEQUENCE [LARGE SCALE GENOMIC DNA]</scope>
    <source>
        <strain evidence="1 2">DX4</strain>
    </source>
</reference>
<dbReference type="KEGG" id="psty:BFS30_02110"/>
<accession>A0A1D7QBW9</accession>